<keyword evidence="2 5" id="KW-0689">Ribosomal protein</keyword>
<dbReference type="InterPro" id="IPR001790">
    <property type="entry name" value="Ribosomal_uL10"/>
</dbReference>
<comment type="similarity">
    <text evidence="1 5">Belongs to the universal ribosomal protein uL10 family.</text>
</comment>
<dbReference type="InterPro" id="IPR022973">
    <property type="entry name" value="Ribosomal_uL10_bac"/>
</dbReference>
<evidence type="ECO:0000256" key="3">
    <source>
        <dbReference type="ARBA" id="ARBA00023274"/>
    </source>
</evidence>
<evidence type="ECO:0000256" key="5">
    <source>
        <dbReference type="HAMAP-Rule" id="MF_00362"/>
    </source>
</evidence>
<dbReference type="Gene3D" id="3.30.70.1730">
    <property type="match status" value="1"/>
</dbReference>
<comment type="caution">
    <text evidence="6">The sequence shown here is derived from an EMBL/GenBank/DDBJ whole genome shotgun (WGS) entry which is preliminary data.</text>
</comment>
<dbReference type="EMBL" id="MWDQ01000150">
    <property type="protein sequence ID" value="OQB71801.1"/>
    <property type="molecule type" value="Genomic_DNA"/>
</dbReference>
<keyword evidence="5" id="KW-0694">RNA-binding</keyword>
<dbReference type="InterPro" id="IPR002363">
    <property type="entry name" value="Ribosomal_uL10_CS_bac"/>
</dbReference>
<comment type="function">
    <text evidence="5">Forms part of the ribosomal stalk, playing a central role in the interaction of the ribosome with GTP-bound translation factors.</text>
</comment>
<dbReference type="GO" id="GO:0015934">
    <property type="term" value="C:large ribosomal subunit"/>
    <property type="evidence" value="ECO:0007669"/>
    <property type="project" value="InterPro"/>
</dbReference>
<proteinExistence type="inferred from homology"/>
<evidence type="ECO:0000256" key="4">
    <source>
        <dbReference type="ARBA" id="ARBA00035202"/>
    </source>
</evidence>
<dbReference type="Gene3D" id="6.10.250.290">
    <property type="match status" value="1"/>
</dbReference>
<dbReference type="GO" id="GO:0006412">
    <property type="term" value="P:translation"/>
    <property type="evidence" value="ECO:0007669"/>
    <property type="project" value="UniProtKB-UniRule"/>
</dbReference>
<protein>
    <recommendedName>
        <fullName evidence="4 5">Large ribosomal subunit protein uL10</fullName>
    </recommendedName>
</protein>
<dbReference type="PANTHER" id="PTHR11560">
    <property type="entry name" value="39S RIBOSOMAL PROTEIN L10, MITOCHONDRIAL"/>
    <property type="match status" value="1"/>
</dbReference>
<dbReference type="CDD" id="cd05797">
    <property type="entry name" value="Ribosomal_L10"/>
    <property type="match status" value="1"/>
</dbReference>
<dbReference type="Proteomes" id="UP000485562">
    <property type="component" value="Unassembled WGS sequence"/>
</dbReference>
<reference evidence="6" key="1">
    <citation type="submission" date="2017-02" db="EMBL/GenBank/DDBJ databases">
        <title>Delving into the versatile metabolic prowess of the omnipresent phylum Bacteroidetes.</title>
        <authorList>
            <person name="Nobu M.K."/>
            <person name="Mei R."/>
            <person name="Narihiro T."/>
            <person name="Kuroda K."/>
            <person name="Liu W.-T."/>
        </authorList>
    </citation>
    <scope>NUCLEOTIDE SEQUENCE</scope>
    <source>
        <strain evidence="6">ADurb.Bin131</strain>
    </source>
</reference>
<evidence type="ECO:0000256" key="1">
    <source>
        <dbReference type="ARBA" id="ARBA00008889"/>
    </source>
</evidence>
<accession>A0A1V6C4N4</accession>
<dbReference type="GO" id="GO:0070180">
    <property type="term" value="F:large ribosomal subunit rRNA binding"/>
    <property type="evidence" value="ECO:0007669"/>
    <property type="project" value="UniProtKB-UniRule"/>
</dbReference>
<dbReference type="Pfam" id="PF00466">
    <property type="entry name" value="Ribosomal_L10"/>
    <property type="match status" value="1"/>
</dbReference>
<dbReference type="NCBIfam" id="NF000955">
    <property type="entry name" value="PRK00099.1-1"/>
    <property type="match status" value="1"/>
</dbReference>
<dbReference type="HAMAP" id="MF_00362">
    <property type="entry name" value="Ribosomal_uL10"/>
    <property type="match status" value="1"/>
</dbReference>
<evidence type="ECO:0000313" key="6">
    <source>
        <dbReference type="EMBL" id="OQB71801.1"/>
    </source>
</evidence>
<name>A0A1V6C4N4_UNCT6</name>
<dbReference type="InterPro" id="IPR043141">
    <property type="entry name" value="Ribosomal_uL10-like_sf"/>
</dbReference>
<sequence>MNKDDKSKILKFLSDEISNSRFYIFAEFSGLSVSEMEDFRRDMRKSSSRVMVVKNTLLKKAFQTLSVSMDETGKFMEGPNILIWSRTGDELDAIKHVLNFARSSNKIKIKFGVLNNTFMDSETIEQIGKLPGKKTLQALLIGGIRAPLSNLIYNVKYPITRLIMVLKTFSEKKEKGNG</sequence>
<comment type="subunit">
    <text evidence="5">Part of the ribosomal stalk of the 50S ribosomal subunit. The N-terminus interacts with L11 and the large rRNA to form the base of the stalk. The C-terminus forms an elongated spine to which L12 dimers bind in a sequential fashion forming a multimeric L10(L12)X complex.</text>
</comment>
<dbReference type="AlphaFoldDB" id="A0A1V6C4N4"/>
<evidence type="ECO:0000256" key="2">
    <source>
        <dbReference type="ARBA" id="ARBA00022980"/>
    </source>
</evidence>
<dbReference type="PROSITE" id="PS01109">
    <property type="entry name" value="RIBOSOMAL_L10"/>
    <property type="match status" value="1"/>
</dbReference>
<organism evidence="6">
    <name type="scientific">candidate division TA06 bacterium ADurb.Bin131</name>
    <dbReference type="NCBI Taxonomy" id="1852827"/>
    <lineage>
        <taxon>Bacteria</taxon>
        <taxon>Bacteria division TA06</taxon>
    </lineage>
</organism>
<gene>
    <name evidence="5 6" type="primary">rplJ</name>
    <name evidence="6" type="ORF">BWX89_01722</name>
</gene>
<dbReference type="GO" id="GO:0003735">
    <property type="term" value="F:structural constituent of ribosome"/>
    <property type="evidence" value="ECO:0007669"/>
    <property type="project" value="InterPro"/>
</dbReference>
<dbReference type="SUPFAM" id="SSF160369">
    <property type="entry name" value="Ribosomal protein L10-like"/>
    <property type="match status" value="1"/>
</dbReference>
<dbReference type="InterPro" id="IPR047865">
    <property type="entry name" value="Ribosomal_uL10_bac_type"/>
</dbReference>
<keyword evidence="5" id="KW-0699">rRNA-binding</keyword>
<keyword evidence="3 5" id="KW-0687">Ribonucleoprotein</keyword>